<keyword evidence="1" id="KW-0862">Zinc</keyword>
<keyword evidence="1" id="KW-0479">Metal-binding</keyword>
<organism evidence="6">
    <name type="scientific">Neobodo designis</name>
    <name type="common">Flagellated protozoan</name>
    <name type="synonym">Bodo designis</name>
    <dbReference type="NCBI Taxonomy" id="312471"/>
    <lineage>
        <taxon>Eukaryota</taxon>
        <taxon>Discoba</taxon>
        <taxon>Euglenozoa</taxon>
        <taxon>Kinetoplastea</taxon>
        <taxon>Metakinetoplastina</taxon>
        <taxon>Neobodonida</taxon>
        <taxon>Neobodo</taxon>
    </lineage>
</organism>
<feature type="region of interest" description="Disordered" evidence="2">
    <location>
        <begin position="221"/>
        <end position="353"/>
    </location>
</feature>
<dbReference type="PANTHER" id="PTHR14879:SF5">
    <property type="entry name" value="RING-TYPE DOMAIN-CONTAINING PROTEIN"/>
    <property type="match status" value="1"/>
</dbReference>
<dbReference type="SUPFAM" id="SSF57850">
    <property type="entry name" value="RING/U-box"/>
    <property type="match status" value="1"/>
</dbReference>
<evidence type="ECO:0000256" key="2">
    <source>
        <dbReference type="SAM" id="MobiDB-lite"/>
    </source>
</evidence>
<gene>
    <name evidence="6" type="ORF">NDES1114_LOCUS879</name>
</gene>
<evidence type="ECO:0000256" key="3">
    <source>
        <dbReference type="SAM" id="Phobius"/>
    </source>
</evidence>
<dbReference type="InterPro" id="IPR013083">
    <property type="entry name" value="Znf_RING/FYVE/PHD"/>
</dbReference>
<evidence type="ECO:0000313" key="6">
    <source>
        <dbReference type="EMBL" id="CAD9089247.1"/>
    </source>
</evidence>
<feature type="compositionally biased region" description="Acidic residues" evidence="2">
    <location>
        <begin position="147"/>
        <end position="161"/>
    </location>
</feature>
<dbReference type="PROSITE" id="PS51257">
    <property type="entry name" value="PROKAR_LIPOPROTEIN"/>
    <property type="match status" value="1"/>
</dbReference>
<feature type="region of interest" description="Disordered" evidence="2">
    <location>
        <begin position="142"/>
        <end position="161"/>
    </location>
</feature>
<feature type="signal peptide" evidence="4">
    <location>
        <begin position="1"/>
        <end position="26"/>
    </location>
</feature>
<dbReference type="InterPro" id="IPR051728">
    <property type="entry name" value="RING-FYVE_E3_ubiquitin-ligase"/>
</dbReference>
<dbReference type="GO" id="GO:0008270">
    <property type="term" value="F:zinc ion binding"/>
    <property type="evidence" value="ECO:0007669"/>
    <property type="project" value="UniProtKB-KW"/>
</dbReference>
<dbReference type="EMBL" id="HBGF01001253">
    <property type="protein sequence ID" value="CAD9089247.1"/>
    <property type="molecule type" value="Transcribed_RNA"/>
</dbReference>
<feature type="chain" id="PRO_5031169648" description="RING-type domain-containing protein" evidence="4">
    <location>
        <begin position="27"/>
        <end position="353"/>
    </location>
</feature>
<keyword evidence="3" id="KW-0472">Membrane</keyword>
<protein>
    <recommendedName>
        <fullName evidence="5">RING-type domain-containing protein</fullName>
    </recommendedName>
</protein>
<name>A0A7S1KYE5_NEODS</name>
<keyword evidence="3" id="KW-0812">Transmembrane</keyword>
<evidence type="ECO:0000256" key="4">
    <source>
        <dbReference type="SAM" id="SignalP"/>
    </source>
</evidence>
<dbReference type="Pfam" id="PF13920">
    <property type="entry name" value="zf-C3HC4_3"/>
    <property type="match status" value="1"/>
</dbReference>
<dbReference type="InterPro" id="IPR001841">
    <property type="entry name" value="Znf_RING"/>
</dbReference>
<dbReference type="SMART" id="SM00184">
    <property type="entry name" value="RING"/>
    <property type="match status" value="1"/>
</dbReference>
<feature type="transmembrane region" description="Helical" evidence="3">
    <location>
        <begin position="99"/>
        <end position="126"/>
    </location>
</feature>
<dbReference type="Gene3D" id="3.30.40.10">
    <property type="entry name" value="Zinc/RING finger domain, C3HC4 (zinc finger)"/>
    <property type="match status" value="1"/>
</dbReference>
<proteinExistence type="predicted"/>
<evidence type="ECO:0000259" key="5">
    <source>
        <dbReference type="PROSITE" id="PS50089"/>
    </source>
</evidence>
<feature type="compositionally biased region" description="Polar residues" evidence="2">
    <location>
        <begin position="292"/>
        <end position="301"/>
    </location>
</feature>
<accession>A0A7S1KYE5</accession>
<dbReference type="PROSITE" id="PS50089">
    <property type="entry name" value="ZF_RING_2"/>
    <property type="match status" value="1"/>
</dbReference>
<reference evidence="6" key="1">
    <citation type="submission" date="2021-01" db="EMBL/GenBank/DDBJ databases">
        <authorList>
            <person name="Corre E."/>
            <person name="Pelletier E."/>
            <person name="Niang G."/>
            <person name="Scheremetjew M."/>
            <person name="Finn R."/>
            <person name="Kale V."/>
            <person name="Holt S."/>
            <person name="Cochrane G."/>
            <person name="Meng A."/>
            <person name="Brown T."/>
            <person name="Cohen L."/>
        </authorList>
    </citation>
    <scope>NUCLEOTIDE SEQUENCE</scope>
    <source>
        <strain evidence="6">CCAP 1951/1</strain>
    </source>
</reference>
<keyword evidence="3" id="KW-1133">Transmembrane helix</keyword>
<sequence length="353" mass="36773">MRRIDASSILLAVIAIVATVGQGANAVVACNTGFVEFACPDDYPTCCSWPNNGVVAACCPADAQCELQEGVCLVYNTSTRNVTRAPKEQGGITVGVSEAAAFITFAAIGFIVALVGCAFLGFRVFLFTERRRQARAEAERQALLADSDGEANDDGNDDDSEVDDEGQCNICYSRSVNCALMPCAHVATCRVCAARLDKCPICREDVTRFVAFKTRIYNAIPKSKPSPKPALRDDAKTEELGTTAGGVSHTTTPRTARQAGDASEGRAATPAPAEAADTDERPVPVPEAADASSPTAEQPSVQAEDRAHAAAEETTNGTGDDIAPGSIQETAEDASDEPAAGEPEHAAADAAAE</sequence>
<feature type="domain" description="RING-type" evidence="5">
    <location>
        <begin position="168"/>
        <end position="203"/>
    </location>
</feature>
<dbReference type="AlphaFoldDB" id="A0A7S1KYE5"/>
<feature type="compositionally biased region" description="Low complexity" evidence="2">
    <location>
        <begin position="266"/>
        <end position="275"/>
    </location>
</feature>
<evidence type="ECO:0000256" key="1">
    <source>
        <dbReference type="PROSITE-ProRule" id="PRU00175"/>
    </source>
</evidence>
<dbReference type="PANTHER" id="PTHR14879">
    <property type="entry name" value="CASPASE REGULATOR, RING FINGER DOMAIN-CONTAINING"/>
    <property type="match status" value="1"/>
</dbReference>
<keyword evidence="4" id="KW-0732">Signal</keyword>
<feature type="compositionally biased region" description="Basic and acidic residues" evidence="2">
    <location>
        <begin position="230"/>
        <end position="239"/>
    </location>
</feature>
<keyword evidence="1" id="KW-0863">Zinc-finger</keyword>